<dbReference type="InterPro" id="IPR057574">
    <property type="entry name" value="nSTAND_NTPase5_dom"/>
</dbReference>
<dbReference type="CDD" id="cd00009">
    <property type="entry name" value="AAA"/>
    <property type="match status" value="1"/>
</dbReference>
<accession>A0A8J3UMB7</accession>
<comment type="caution">
    <text evidence="2">The sequence shown here is derived from an EMBL/GenBank/DDBJ whole genome shotgun (WGS) entry which is preliminary data.</text>
</comment>
<dbReference type="EMBL" id="BOOP01000032">
    <property type="protein sequence ID" value="GII41340.1"/>
    <property type="molecule type" value="Genomic_DNA"/>
</dbReference>
<dbReference type="Pfam" id="PF25199">
    <property type="entry name" value="nSTAND_NTPase5"/>
    <property type="match status" value="1"/>
</dbReference>
<keyword evidence="3" id="KW-1185">Reference proteome</keyword>
<organism evidence="2 3">
    <name type="scientific">Planotetraspora phitsanulokensis</name>
    <dbReference type="NCBI Taxonomy" id="575192"/>
    <lineage>
        <taxon>Bacteria</taxon>
        <taxon>Bacillati</taxon>
        <taxon>Actinomycetota</taxon>
        <taxon>Actinomycetes</taxon>
        <taxon>Streptosporangiales</taxon>
        <taxon>Streptosporangiaceae</taxon>
        <taxon>Planotetraspora</taxon>
    </lineage>
</organism>
<dbReference type="RefSeq" id="WP_204076811.1">
    <property type="nucleotide sequence ID" value="NZ_BAABHI010000007.1"/>
</dbReference>
<dbReference type="Gene3D" id="3.40.50.300">
    <property type="entry name" value="P-loop containing nucleotide triphosphate hydrolases"/>
    <property type="match status" value="1"/>
</dbReference>
<protein>
    <recommendedName>
        <fullName evidence="1">Novel STAND NTPase 5 domain-containing protein</fullName>
    </recommendedName>
</protein>
<feature type="domain" description="Novel STAND NTPase 5" evidence="1">
    <location>
        <begin position="39"/>
        <end position="112"/>
    </location>
</feature>
<dbReference type="Proteomes" id="UP000622547">
    <property type="component" value="Unassembled WGS sequence"/>
</dbReference>
<reference evidence="2 3" key="1">
    <citation type="submission" date="2021-01" db="EMBL/GenBank/DDBJ databases">
        <title>Whole genome shotgun sequence of Planotetraspora phitsanulokensis NBRC 104273.</title>
        <authorList>
            <person name="Komaki H."/>
            <person name="Tamura T."/>
        </authorList>
    </citation>
    <scope>NUCLEOTIDE SEQUENCE [LARGE SCALE GENOMIC DNA]</scope>
    <source>
        <strain evidence="2 3">NBRC 104273</strain>
    </source>
</reference>
<dbReference type="SUPFAM" id="SSF52540">
    <property type="entry name" value="P-loop containing nucleoside triphosphate hydrolases"/>
    <property type="match status" value="1"/>
</dbReference>
<dbReference type="InterPro" id="IPR027417">
    <property type="entry name" value="P-loop_NTPase"/>
</dbReference>
<evidence type="ECO:0000313" key="3">
    <source>
        <dbReference type="Proteomes" id="UP000622547"/>
    </source>
</evidence>
<name>A0A8J3UMB7_9ACTN</name>
<gene>
    <name evidence="2" type="ORF">Pph01_63430</name>
</gene>
<sequence length="685" mass="75709">MSSGGANKPGLLGRRLHGARKAAFVGRAEELALFGSVLYGGGCSVLWVHGPGGIGKSTLLRRFAHEAARSGRSVVMLDGRTVAASPDAFEAEALPVLHDERTVLLIDTFERIQGLEGWFRERFLPRLPVGALVVVAGRTPPDMTWQADPGWADALEVVTLRELATDDARALMVARGVSLDLHEPLLAFAGGNPLALSLGAAVAAKDQQASARWAPDQDVVATLLDQLVGDVPSTAHRQALEVCAHSYMTTEDLLRAVVPGDVAPLFSWLRRLPFVESTALGLHPHDVVREVLEADLRWRDPQGHATMHERIRAHLNDKVCTAADHDVLAAAGSLWFLHRRDAMISAFHTWSARGEAQESPFRPEDIDALIRVATAADNEESAALAAYWAERQPQAFRVYRWTETGEPVAFCAWLSLEEPDDDEIAADPVVAAAWAYARATAPLRAGEHLAIGRSWILAPYRASSPVTDLIQWRGVGHCLRAERMSWSFVVKQDADFYRALMRHYDLHEIAERPRLGECEYGVFAHDWRAVPVKAWLDRLNRLQEHGSREPADLASTTLAVLSQDEFADAVRNGLRRLGHPSALAASPLARTRLIAEHCQRDPATALRHVLERAIEHLGDDPRAHKLHRALTVTYLRGAPTQEAAAERLNLPFTTYRRHLTTGIERICTDLWHRELYGTVRETAAR</sequence>
<evidence type="ECO:0000313" key="2">
    <source>
        <dbReference type="EMBL" id="GII41340.1"/>
    </source>
</evidence>
<evidence type="ECO:0000259" key="1">
    <source>
        <dbReference type="Pfam" id="PF25199"/>
    </source>
</evidence>
<proteinExistence type="predicted"/>
<dbReference type="AlphaFoldDB" id="A0A8J3UMB7"/>